<evidence type="ECO:0000256" key="6">
    <source>
        <dbReference type="SAM" id="Phobius"/>
    </source>
</evidence>
<keyword evidence="9" id="KW-1185">Reference proteome</keyword>
<dbReference type="InterPro" id="IPR013525">
    <property type="entry name" value="ABC2_TM"/>
</dbReference>
<feature type="transmembrane region" description="Helical" evidence="6">
    <location>
        <begin position="290"/>
        <end position="311"/>
    </location>
</feature>
<evidence type="ECO:0000256" key="2">
    <source>
        <dbReference type="ARBA" id="ARBA00022475"/>
    </source>
</evidence>
<keyword evidence="5 6" id="KW-0472">Membrane</keyword>
<feature type="transmembrane region" description="Helical" evidence="6">
    <location>
        <begin position="177"/>
        <end position="201"/>
    </location>
</feature>
<evidence type="ECO:0000256" key="1">
    <source>
        <dbReference type="ARBA" id="ARBA00004651"/>
    </source>
</evidence>
<feature type="transmembrane region" description="Helical" evidence="6">
    <location>
        <begin position="16"/>
        <end position="33"/>
    </location>
</feature>
<keyword evidence="4 6" id="KW-1133">Transmembrane helix</keyword>
<proteinExistence type="predicted"/>
<evidence type="ECO:0000256" key="4">
    <source>
        <dbReference type="ARBA" id="ARBA00022989"/>
    </source>
</evidence>
<dbReference type="EMBL" id="JAUSUR010000002">
    <property type="protein sequence ID" value="MDQ0360743.1"/>
    <property type="molecule type" value="Genomic_DNA"/>
</dbReference>
<comment type="subcellular location">
    <subcellularLocation>
        <location evidence="1">Cell membrane</location>
        <topology evidence="1">Multi-pass membrane protein</topology>
    </subcellularLocation>
</comment>
<dbReference type="PANTHER" id="PTHR30294">
    <property type="entry name" value="MEMBRANE COMPONENT OF ABC TRANSPORTER YHHJ-RELATED"/>
    <property type="match status" value="1"/>
</dbReference>
<keyword evidence="2" id="KW-1003">Cell membrane</keyword>
<keyword evidence="3 6" id="KW-0812">Transmembrane</keyword>
<dbReference type="Proteomes" id="UP001230220">
    <property type="component" value="Unassembled WGS sequence"/>
</dbReference>
<sequence>MQVFKLFFQIINKNKISVFMTLIIAFAFSIMFVKTSGDSFTIQRANIAIVDNDNSEASKALTEYMGERTDIKDIDEADIEEAIFYQDIVYVLYIPEGYEDAIKANEEIVLEKKQVPDSASAYVVDNYADAFSNTVRSHYAYAATPSIEDAIKDANTDLKLEVTSESVSGEDKEQIQYYFNFLCYSFFCSLIWGLGVVMVSMNRVDIKRRNVVSPVSNLKMNVQLALGAGVFGAVLFGLSCLFAYTVFGDGMTATGSYLYLINLAVLVFPCLGLAYLIASAIKKPEAINGVSNILCLALAFLGGCFVPQSMLSDSVLTISKFTPSYWFVNSNDKIFELTSLTEKTLTPIFQNMLVLVAFGVVFFAVAFIFNRIKRKNVI</sequence>
<protein>
    <submittedName>
        <fullName evidence="8">ABC-2 type transport system permease protein</fullName>
    </submittedName>
</protein>
<organism evidence="8 9">
    <name type="scientific">Breznakia pachnodae</name>
    <dbReference type="NCBI Taxonomy" id="265178"/>
    <lineage>
        <taxon>Bacteria</taxon>
        <taxon>Bacillati</taxon>
        <taxon>Bacillota</taxon>
        <taxon>Erysipelotrichia</taxon>
        <taxon>Erysipelotrichales</taxon>
        <taxon>Erysipelotrichaceae</taxon>
        <taxon>Breznakia</taxon>
    </lineage>
</organism>
<feature type="transmembrane region" description="Helical" evidence="6">
    <location>
        <begin position="222"/>
        <end position="244"/>
    </location>
</feature>
<evidence type="ECO:0000259" key="7">
    <source>
        <dbReference type="Pfam" id="PF12698"/>
    </source>
</evidence>
<reference evidence="8 9" key="1">
    <citation type="submission" date="2023-07" db="EMBL/GenBank/DDBJ databases">
        <title>Genomic Encyclopedia of Type Strains, Phase IV (KMG-IV): sequencing the most valuable type-strain genomes for metagenomic binning, comparative biology and taxonomic classification.</title>
        <authorList>
            <person name="Goeker M."/>
        </authorList>
    </citation>
    <scope>NUCLEOTIDE SEQUENCE [LARGE SCALE GENOMIC DNA]</scope>
    <source>
        <strain evidence="8 9">DSM 16784</strain>
    </source>
</reference>
<dbReference type="PANTHER" id="PTHR30294:SF29">
    <property type="entry name" value="MULTIDRUG ABC TRANSPORTER PERMEASE YBHS-RELATED"/>
    <property type="match status" value="1"/>
</dbReference>
<evidence type="ECO:0000256" key="3">
    <source>
        <dbReference type="ARBA" id="ARBA00022692"/>
    </source>
</evidence>
<name>A0ABU0E1Z7_9FIRM</name>
<evidence type="ECO:0000256" key="5">
    <source>
        <dbReference type="ARBA" id="ARBA00023136"/>
    </source>
</evidence>
<dbReference type="RefSeq" id="WP_307406871.1">
    <property type="nucleotide sequence ID" value="NZ_JAUSUR010000002.1"/>
</dbReference>
<comment type="caution">
    <text evidence="8">The sequence shown here is derived from an EMBL/GenBank/DDBJ whole genome shotgun (WGS) entry which is preliminary data.</text>
</comment>
<feature type="transmembrane region" description="Helical" evidence="6">
    <location>
        <begin position="256"/>
        <end position="278"/>
    </location>
</feature>
<evidence type="ECO:0000313" key="8">
    <source>
        <dbReference type="EMBL" id="MDQ0360743.1"/>
    </source>
</evidence>
<feature type="domain" description="ABC-2 type transporter transmembrane" evidence="7">
    <location>
        <begin position="16"/>
        <end position="368"/>
    </location>
</feature>
<accession>A0ABU0E1Z7</accession>
<feature type="transmembrane region" description="Helical" evidence="6">
    <location>
        <begin position="348"/>
        <end position="369"/>
    </location>
</feature>
<dbReference type="InterPro" id="IPR051449">
    <property type="entry name" value="ABC-2_transporter_component"/>
</dbReference>
<dbReference type="Gene3D" id="3.40.1710.10">
    <property type="entry name" value="abc type-2 transporter like domain"/>
    <property type="match status" value="1"/>
</dbReference>
<dbReference type="Pfam" id="PF12698">
    <property type="entry name" value="ABC2_membrane_3"/>
    <property type="match status" value="1"/>
</dbReference>
<gene>
    <name evidence="8" type="ORF">J2S15_001488</name>
</gene>
<evidence type="ECO:0000313" key="9">
    <source>
        <dbReference type="Proteomes" id="UP001230220"/>
    </source>
</evidence>